<feature type="region of interest" description="Disordered" evidence="1">
    <location>
        <begin position="153"/>
        <end position="198"/>
    </location>
</feature>
<dbReference type="EMBL" id="FUIG01000013">
    <property type="protein sequence ID" value="SJM29569.1"/>
    <property type="molecule type" value="Genomic_DNA"/>
</dbReference>
<evidence type="ECO:0000256" key="1">
    <source>
        <dbReference type="SAM" id="MobiDB-lite"/>
    </source>
</evidence>
<sequence>MWVRNTVTFTGQVRTLANYQIAKMLAFLASPHQFPDDMVPTCWARGTIMVWVRILAALGLTLAAGGAQASSFVVLGAPSSMPSVVRLGAPEAVKMAGSSSTPSIVALGEPVPDVTYEKVAAIPSQPKHDFMQSPMIIRGGIVGDAFAKPAPSVAPAATTAVAAPGAATRSDKKISATNSPPEPATPQPTPIPEIDQAR</sequence>
<gene>
    <name evidence="2" type="ORF">BQ8482_111499</name>
</gene>
<proteinExistence type="predicted"/>
<protein>
    <submittedName>
        <fullName evidence="2">Uncharacterized protein</fullName>
    </submittedName>
</protein>
<feature type="compositionally biased region" description="Low complexity" evidence="1">
    <location>
        <begin position="153"/>
        <end position="168"/>
    </location>
</feature>
<accession>A0A2P9AEL5</accession>
<evidence type="ECO:0000313" key="3">
    <source>
        <dbReference type="Proteomes" id="UP000245698"/>
    </source>
</evidence>
<dbReference type="AlphaFoldDB" id="A0A2P9AEL5"/>
<dbReference type="Proteomes" id="UP000245698">
    <property type="component" value="Unassembled WGS sequence"/>
</dbReference>
<evidence type="ECO:0000313" key="2">
    <source>
        <dbReference type="EMBL" id="SJM29569.1"/>
    </source>
</evidence>
<keyword evidence="3" id="KW-1185">Reference proteome</keyword>
<name>A0A2P9AEL5_9HYPH</name>
<feature type="compositionally biased region" description="Pro residues" evidence="1">
    <location>
        <begin position="180"/>
        <end position="191"/>
    </location>
</feature>
<organism evidence="2 3">
    <name type="scientific">Mesorhizobium delmotii</name>
    <dbReference type="NCBI Taxonomy" id="1631247"/>
    <lineage>
        <taxon>Bacteria</taxon>
        <taxon>Pseudomonadati</taxon>
        <taxon>Pseudomonadota</taxon>
        <taxon>Alphaproteobacteria</taxon>
        <taxon>Hyphomicrobiales</taxon>
        <taxon>Phyllobacteriaceae</taxon>
        <taxon>Mesorhizobium</taxon>
    </lineage>
</organism>
<reference evidence="3" key="1">
    <citation type="submission" date="2016-12" db="EMBL/GenBank/DDBJ databases">
        <authorList>
            <person name="Brunel B."/>
        </authorList>
    </citation>
    <scope>NUCLEOTIDE SEQUENCE [LARGE SCALE GENOMIC DNA]</scope>
</reference>